<dbReference type="EMBL" id="VCKZ01000021">
    <property type="protein sequence ID" value="TMR41493.1"/>
    <property type="molecule type" value="Genomic_DNA"/>
</dbReference>
<feature type="domain" description="HTH gntR-type" evidence="4">
    <location>
        <begin position="10"/>
        <end position="78"/>
    </location>
</feature>
<comment type="caution">
    <text evidence="5">The sequence shown here is derived from an EMBL/GenBank/DDBJ whole genome shotgun (WGS) entry which is preliminary data.</text>
</comment>
<dbReference type="SMART" id="SM00345">
    <property type="entry name" value="HTH_GNTR"/>
    <property type="match status" value="1"/>
</dbReference>
<dbReference type="RefSeq" id="WP_138635045.1">
    <property type="nucleotide sequence ID" value="NZ_JASWDG010000020.1"/>
</dbReference>
<dbReference type="PRINTS" id="PR00035">
    <property type="entry name" value="HTHGNTR"/>
</dbReference>
<dbReference type="OrthoDB" id="4338617at2"/>
<dbReference type="InterPro" id="IPR036388">
    <property type="entry name" value="WH-like_DNA-bd_sf"/>
</dbReference>
<dbReference type="InterPro" id="IPR050679">
    <property type="entry name" value="Bact_HTH_transcr_reg"/>
</dbReference>
<name>A0A5S4H8B7_9ACTN</name>
<evidence type="ECO:0000256" key="3">
    <source>
        <dbReference type="ARBA" id="ARBA00023163"/>
    </source>
</evidence>
<dbReference type="PANTHER" id="PTHR44846">
    <property type="entry name" value="MANNOSYL-D-GLYCERATE TRANSPORT/METABOLISM SYSTEM REPRESSOR MNGR-RELATED"/>
    <property type="match status" value="1"/>
</dbReference>
<dbReference type="InterPro" id="IPR036390">
    <property type="entry name" value="WH_DNA-bd_sf"/>
</dbReference>
<dbReference type="GO" id="GO:0045892">
    <property type="term" value="P:negative regulation of DNA-templated transcription"/>
    <property type="evidence" value="ECO:0007669"/>
    <property type="project" value="TreeGrafter"/>
</dbReference>
<gene>
    <name evidence="5" type="ORF">ETD96_05530</name>
</gene>
<dbReference type="CDD" id="cd07377">
    <property type="entry name" value="WHTH_GntR"/>
    <property type="match status" value="1"/>
</dbReference>
<organism evidence="5 6">
    <name type="scientific">Actinomadura geliboluensis</name>
    <dbReference type="NCBI Taxonomy" id="882440"/>
    <lineage>
        <taxon>Bacteria</taxon>
        <taxon>Bacillati</taxon>
        <taxon>Actinomycetota</taxon>
        <taxon>Actinomycetes</taxon>
        <taxon>Streptosporangiales</taxon>
        <taxon>Thermomonosporaceae</taxon>
        <taxon>Actinomadura</taxon>
    </lineage>
</organism>
<dbReference type="Gene3D" id="1.10.10.10">
    <property type="entry name" value="Winged helix-like DNA-binding domain superfamily/Winged helix DNA-binding domain"/>
    <property type="match status" value="1"/>
</dbReference>
<evidence type="ECO:0000313" key="6">
    <source>
        <dbReference type="Proteomes" id="UP000305238"/>
    </source>
</evidence>
<dbReference type="SUPFAM" id="SSF46785">
    <property type="entry name" value="Winged helix' DNA-binding domain"/>
    <property type="match status" value="1"/>
</dbReference>
<proteinExistence type="predicted"/>
<sequence>MTGVDLDGPEPLYRQVAAEIERRIEDGVYQPGRRVPSSAALSDEFGVSRRTAVEALGVLREKGVVRGVVGRGTFVVDPADRPRTG</sequence>
<keyword evidence="6" id="KW-1185">Reference proteome</keyword>
<protein>
    <submittedName>
        <fullName evidence="5">Winged helix-turn-helix transcriptional regulator</fullName>
    </submittedName>
</protein>
<dbReference type="GO" id="GO:0003700">
    <property type="term" value="F:DNA-binding transcription factor activity"/>
    <property type="evidence" value="ECO:0007669"/>
    <property type="project" value="InterPro"/>
</dbReference>
<dbReference type="GO" id="GO:0003677">
    <property type="term" value="F:DNA binding"/>
    <property type="evidence" value="ECO:0007669"/>
    <property type="project" value="UniProtKB-KW"/>
</dbReference>
<dbReference type="Pfam" id="PF00392">
    <property type="entry name" value="GntR"/>
    <property type="match status" value="1"/>
</dbReference>
<dbReference type="PANTHER" id="PTHR44846:SF17">
    <property type="entry name" value="GNTR-FAMILY TRANSCRIPTIONAL REGULATOR"/>
    <property type="match status" value="1"/>
</dbReference>
<keyword evidence="1" id="KW-0805">Transcription regulation</keyword>
<reference evidence="5 6" key="1">
    <citation type="submission" date="2019-05" db="EMBL/GenBank/DDBJ databases">
        <title>Draft genome sequence of Actinomadura geliboluensis A8036.</title>
        <authorList>
            <person name="Saricaoglu S."/>
            <person name="Isik K."/>
        </authorList>
    </citation>
    <scope>NUCLEOTIDE SEQUENCE [LARGE SCALE GENOMIC DNA]</scope>
    <source>
        <strain evidence="5 6">A8036</strain>
    </source>
</reference>
<dbReference type="AlphaFoldDB" id="A0A5S4H8B7"/>
<evidence type="ECO:0000313" key="5">
    <source>
        <dbReference type="EMBL" id="TMR41493.1"/>
    </source>
</evidence>
<evidence type="ECO:0000256" key="1">
    <source>
        <dbReference type="ARBA" id="ARBA00023015"/>
    </source>
</evidence>
<dbReference type="Proteomes" id="UP000305238">
    <property type="component" value="Unassembled WGS sequence"/>
</dbReference>
<evidence type="ECO:0000256" key="2">
    <source>
        <dbReference type="ARBA" id="ARBA00023125"/>
    </source>
</evidence>
<accession>A0A5S4H8B7</accession>
<keyword evidence="2" id="KW-0238">DNA-binding</keyword>
<dbReference type="PROSITE" id="PS50949">
    <property type="entry name" value="HTH_GNTR"/>
    <property type="match status" value="1"/>
</dbReference>
<keyword evidence="3" id="KW-0804">Transcription</keyword>
<dbReference type="InterPro" id="IPR000524">
    <property type="entry name" value="Tscrpt_reg_HTH_GntR"/>
</dbReference>
<evidence type="ECO:0000259" key="4">
    <source>
        <dbReference type="PROSITE" id="PS50949"/>
    </source>
</evidence>